<dbReference type="CDD" id="cd17926">
    <property type="entry name" value="DEXHc_RE"/>
    <property type="match status" value="1"/>
</dbReference>
<dbReference type="InterPro" id="IPR001650">
    <property type="entry name" value="Helicase_C-like"/>
</dbReference>
<dbReference type="PANTHER" id="PTHR47396">
    <property type="entry name" value="TYPE I RESTRICTION ENZYME ECOKI R PROTEIN"/>
    <property type="match status" value="1"/>
</dbReference>
<dbReference type="EMBL" id="CP126114">
    <property type="protein sequence ID" value="WHY84007.1"/>
    <property type="molecule type" value="Genomic_DNA"/>
</dbReference>
<dbReference type="KEGG" id="nnv:QNH39_15080"/>
<dbReference type="PROSITE" id="PS51194">
    <property type="entry name" value="HELICASE_CTER"/>
    <property type="match status" value="1"/>
</dbReference>
<organism evidence="4 5">
    <name type="scientific">Neobacillus novalis</name>
    <dbReference type="NCBI Taxonomy" id="220687"/>
    <lineage>
        <taxon>Bacteria</taxon>
        <taxon>Bacillati</taxon>
        <taxon>Bacillota</taxon>
        <taxon>Bacilli</taxon>
        <taxon>Bacillales</taxon>
        <taxon>Bacillaceae</taxon>
        <taxon>Neobacillus</taxon>
    </lineage>
</organism>
<dbReference type="InterPro" id="IPR027417">
    <property type="entry name" value="P-loop_NTPase"/>
</dbReference>
<keyword evidence="5" id="KW-1185">Reference proteome</keyword>
<dbReference type="GO" id="GO:0003677">
    <property type="term" value="F:DNA binding"/>
    <property type="evidence" value="ECO:0007669"/>
    <property type="project" value="InterPro"/>
</dbReference>
<dbReference type="InterPro" id="IPR006935">
    <property type="entry name" value="Helicase/UvrB_N"/>
</dbReference>
<gene>
    <name evidence="4" type="ORF">QNH39_15080</name>
</gene>
<dbReference type="SMART" id="SM00487">
    <property type="entry name" value="DEXDc"/>
    <property type="match status" value="1"/>
</dbReference>
<dbReference type="SUPFAM" id="SSF52540">
    <property type="entry name" value="P-loop containing nucleoside triphosphate hydrolases"/>
    <property type="match status" value="2"/>
</dbReference>
<keyword evidence="4" id="KW-0547">Nucleotide-binding</keyword>
<dbReference type="CDD" id="cd18785">
    <property type="entry name" value="SF2_C"/>
    <property type="match status" value="1"/>
</dbReference>
<dbReference type="GO" id="GO:0004386">
    <property type="term" value="F:helicase activity"/>
    <property type="evidence" value="ECO:0007669"/>
    <property type="project" value="UniProtKB-KW"/>
</dbReference>
<dbReference type="InterPro" id="IPR054347">
    <property type="entry name" value="TOTE_primase"/>
</dbReference>
<evidence type="ECO:0000259" key="3">
    <source>
        <dbReference type="PROSITE" id="PS51194"/>
    </source>
</evidence>
<dbReference type="Pfam" id="PF22548">
    <property type="entry name" value="AEP-TOTE"/>
    <property type="match status" value="1"/>
</dbReference>
<protein>
    <submittedName>
        <fullName evidence="4">DEAD/DEAH box helicase family protein</fullName>
    </submittedName>
</protein>
<keyword evidence="1" id="KW-0175">Coiled coil</keyword>
<keyword evidence="4" id="KW-0067">ATP-binding</keyword>
<feature type="coiled-coil region" evidence="1">
    <location>
        <begin position="3"/>
        <end position="30"/>
    </location>
</feature>
<keyword evidence="4" id="KW-0347">Helicase</keyword>
<sequence length="774" mass="88939">MKYDLVIKELNQLKKENEHLKRLLSNMMHRREEKAEITNDANIISNRALPINKINLFKSLFKGRTDVFAYRYESNNGKKGYTPVCDLEWQKPICQKPQIKCSACQHRRLTPLNDQVLYNHLSGKKTVGIYPLLQDDTCFFLAFDFDKQNWQQDVLAFVKECKISHIPVYIERSRSGKGAHVWIFFSEKISAAIARKLGMRLLTKTHERRHQIGFDSFDRMLPNQDTLPSGGFGNLIALPLQLHSKKEGNSVFVDENFIPFEDQWLYLSSIEKMNKQDVLGALNKLGHLQVNEPALNLATPKKIKVFIKNGLYIRKEGIPSVIFSKMMTLATFNNPEFYKAQSKRMSTYGIQKVISCYEENSEYLILPRGCYEELEKLLKGYSIELEIENESFEGDDLQVNFNGQLTSQQEDAVQKLLDHENGTLAASTGFGKTVTAAALIANRKINTLIIVDRTQLLQQWVESLSTFLDISAKDIGQIGGGKKNITGQIDVATIQSLNSKGELKSFITQYGQIIVDECHHISAYSFEKVIKRVRAKYVYGLTATPIRKDGLHPIIFMQCGPVRYKTDAKTQAKIRPFKHTLIPRYTNFRLSSTNLQEIYQSISKDEQRNQLLFDDVLNELDKGSSPIVLTERIEHLEFLRDKFKGFAKNIIILTGKMNKKERRTELERLAKIPDNEERLIIATGKYIGEGFDDPRLDTLFLAMPISWKGTLQQYVGRLHRIHSNKQEVKVFDYVDAHVPILKIMFEKRQSGYKSLGYVSLNNKENSSTEQMQLF</sequence>
<dbReference type="PROSITE" id="PS51192">
    <property type="entry name" value="HELICASE_ATP_BIND_1"/>
    <property type="match status" value="1"/>
</dbReference>
<dbReference type="GO" id="GO:0005524">
    <property type="term" value="F:ATP binding"/>
    <property type="evidence" value="ECO:0007669"/>
    <property type="project" value="InterPro"/>
</dbReference>
<feature type="domain" description="Helicase C-terminal" evidence="3">
    <location>
        <begin position="612"/>
        <end position="766"/>
    </location>
</feature>
<keyword evidence="4" id="KW-0378">Hydrolase</keyword>
<evidence type="ECO:0000259" key="2">
    <source>
        <dbReference type="PROSITE" id="PS51192"/>
    </source>
</evidence>
<evidence type="ECO:0000313" key="4">
    <source>
        <dbReference type="EMBL" id="WHY84007.1"/>
    </source>
</evidence>
<dbReference type="Gene3D" id="3.40.50.300">
    <property type="entry name" value="P-loop containing nucleotide triphosphate hydrolases"/>
    <property type="match status" value="2"/>
</dbReference>
<dbReference type="Pfam" id="PF00271">
    <property type="entry name" value="Helicase_C"/>
    <property type="match status" value="1"/>
</dbReference>
<dbReference type="AlphaFoldDB" id="A0AA95MHR5"/>
<name>A0AA95MHR5_9BACI</name>
<evidence type="ECO:0000256" key="1">
    <source>
        <dbReference type="SAM" id="Coils"/>
    </source>
</evidence>
<dbReference type="InterPro" id="IPR050742">
    <property type="entry name" value="Helicase_Restrict-Modif_Enz"/>
</dbReference>
<dbReference type="GO" id="GO:0016787">
    <property type="term" value="F:hydrolase activity"/>
    <property type="evidence" value="ECO:0007669"/>
    <property type="project" value="InterPro"/>
</dbReference>
<dbReference type="RefSeq" id="WP_066088063.1">
    <property type="nucleotide sequence ID" value="NZ_CP126114.1"/>
</dbReference>
<reference evidence="4" key="1">
    <citation type="submission" date="2023-05" db="EMBL/GenBank/DDBJ databases">
        <title>Comparative genomics of Bacillaceae isolates and their secondary metabolite potential.</title>
        <authorList>
            <person name="Song L."/>
            <person name="Nielsen L.J."/>
            <person name="Mohite O."/>
            <person name="Xu X."/>
            <person name="Weber T."/>
            <person name="Kovacs A.T."/>
        </authorList>
    </citation>
    <scope>NUCLEOTIDE SEQUENCE</scope>
    <source>
        <strain evidence="4">XLM17</strain>
    </source>
</reference>
<dbReference type="PANTHER" id="PTHR47396:SF1">
    <property type="entry name" value="ATP-DEPENDENT HELICASE IRC3-RELATED"/>
    <property type="match status" value="1"/>
</dbReference>
<dbReference type="InterPro" id="IPR014001">
    <property type="entry name" value="Helicase_ATP-bd"/>
</dbReference>
<feature type="domain" description="Helicase ATP-binding" evidence="2">
    <location>
        <begin position="413"/>
        <end position="563"/>
    </location>
</feature>
<dbReference type="GO" id="GO:0005829">
    <property type="term" value="C:cytosol"/>
    <property type="evidence" value="ECO:0007669"/>
    <property type="project" value="TreeGrafter"/>
</dbReference>
<evidence type="ECO:0000313" key="5">
    <source>
        <dbReference type="Proteomes" id="UP001178288"/>
    </source>
</evidence>
<proteinExistence type="predicted"/>
<accession>A0AA95MHR5</accession>
<dbReference type="Pfam" id="PF04851">
    <property type="entry name" value="ResIII"/>
    <property type="match status" value="1"/>
</dbReference>
<dbReference type="Proteomes" id="UP001178288">
    <property type="component" value="Chromosome"/>
</dbReference>